<evidence type="ECO:0000259" key="1">
    <source>
        <dbReference type="Pfam" id="PF12728"/>
    </source>
</evidence>
<proteinExistence type="predicted"/>
<dbReference type="InterPro" id="IPR041657">
    <property type="entry name" value="HTH_17"/>
</dbReference>
<sequence length="180" mass="21315">MESDNEFLPIPGYVSIKEAAKIVGISLSRMYEHVRKRHIPARKAGNTRMIAEEDLERFRLNPPGRLRVKPPTWRAYNARNKVFSTEIDVKIKPSQQKRLIEKLEEIRKEESHTFIGSIARYILKDLEESDWISIRLVWKDTEMPDEDTQEEEMAAFRAELEDVLDWQTARYRHKEGIIYT</sequence>
<gene>
    <name evidence="2" type="ORF">EPA93_28245</name>
</gene>
<accession>A0A4P6JVF8</accession>
<keyword evidence="2" id="KW-0238">DNA-binding</keyword>
<dbReference type="EMBL" id="CP035758">
    <property type="protein sequence ID" value="QBD79658.1"/>
    <property type="molecule type" value="Genomic_DNA"/>
</dbReference>
<reference evidence="2 3" key="1">
    <citation type="submission" date="2019-01" db="EMBL/GenBank/DDBJ databases">
        <title>Ktedonosporobacter rubrisoli SCAWS-G2.</title>
        <authorList>
            <person name="Huang Y."/>
            <person name="Yan B."/>
        </authorList>
    </citation>
    <scope>NUCLEOTIDE SEQUENCE [LARGE SCALE GENOMIC DNA]</scope>
    <source>
        <strain evidence="2 3">SCAWS-G2</strain>
    </source>
</reference>
<dbReference type="NCBIfam" id="TIGR01764">
    <property type="entry name" value="excise"/>
    <property type="match status" value="1"/>
</dbReference>
<dbReference type="InterPro" id="IPR009061">
    <property type="entry name" value="DNA-bd_dom_put_sf"/>
</dbReference>
<name>A0A4P6JVF8_KTERU</name>
<evidence type="ECO:0000313" key="2">
    <source>
        <dbReference type="EMBL" id="QBD79658.1"/>
    </source>
</evidence>
<dbReference type="Pfam" id="PF12728">
    <property type="entry name" value="HTH_17"/>
    <property type="match status" value="1"/>
</dbReference>
<dbReference type="Proteomes" id="UP000290365">
    <property type="component" value="Chromosome"/>
</dbReference>
<protein>
    <submittedName>
        <fullName evidence="2">DNA-binding protein</fullName>
    </submittedName>
</protein>
<evidence type="ECO:0000313" key="3">
    <source>
        <dbReference type="Proteomes" id="UP000290365"/>
    </source>
</evidence>
<feature type="domain" description="Helix-turn-helix" evidence="1">
    <location>
        <begin position="13"/>
        <end position="58"/>
    </location>
</feature>
<dbReference type="SUPFAM" id="SSF46955">
    <property type="entry name" value="Putative DNA-binding domain"/>
    <property type="match status" value="1"/>
</dbReference>
<dbReference type="RefSeq" id="WP_129890724.1">
    <property type="nucleotide sequence ID" value="NZ_CP035758.1"/>
</dbReference>
<dbReference type="KEGG" id="kbs:EPA93_28245"/>
<dbReference type="AlphaFoldDB" id="A0A4P6JVF8"/>
<dbReference type="InterPro" id="IPR010093">
    <property type="entry name" value="SinI_DNA-bd"/>
</dbReference>
<dbReference type="GO" id="GO:0003677">
    <property type="term" value="F:DNA binding"/>
    <property type="evidence" value="ECO:0007669"/>
    <property type="project" value="UniProtKB-KW"/>
</dbReference>
<organism evidence="2 3">
    <name type="scientific">Ktedonosporobacter rubrisoli</name>
    <dbReference type="NCBI Taxonomy" id="2509675"/>
    <lineage>
        <taxon>Bacteria</taxon>
        <taxon>Bacillati</taxon>
        <taxon>Chloroflexota</taxon>
        <taxon>Ktedonobacteria</taxon>
        <taxon>Ktedonobacterales</taxon>
        <taxon>Ktedonosporobacteraceae</taxon>
        <taxon>Ktedonosporobacter</taxon>
    </lineage>
</organism>
<keyword evidence="3" id="KW-1185">Reference proteome</keyword>